<dbReference type="Pfam" id="PF00078">
    <property type="entry name" value="RVT_1"/>
    <property type="match status" value="1"/>
</dbReference>
<dbReference type="Proteomes" id="UP001172457">
    <property type="component" value="Chromosome 2"/>
</dbReference>
<dbReference type="CDD" id="cd01647">
    <property type="entry name" value="RT_LTR"/>
    <property type="match status" value="1"/>
</dbReference>
<keyword evidence="3" id="KW-1185">Reference proteome</keyword>
<protein>
    <recommendedName>
        <fullName evidence="1">Reverse transcriptase domain-containing protein</fullName>
    </recommendedName>
</protein>
<evidence type="ECO:0000313" key="2">
    <source>
        <dbReference type="EMBL" id="KAJ9561324.1"/>
    </source>
</evidence>
<dbReference type="PANTHER" id="PTHR24559">
    <property type="entry name" value="TRANSPOSON TY3-I GAG-POL POLYPROTEIN"/>
    <property type="match status" value="1"/>
</dbReference>
<dbReference type="InterPro" id="IPR043128">
    <property type="entry name" value="Rev_trsase/Diguanyl_cyclase"/>
</dbReference>
<dbReference type="AlphaFoldDB" id="A0AA38TJS6"/>
<reference evidence="2" key="1">
    <citation type="submission" date="2023-03" db="EMBL/GenBank/DDBJ databases">
        <title>Chromosome-scale reference genome and RAD-based genetic map of yellow starthistle (Centaurea solstitialis) reveal putative structural variation and QTLs associated with invader traits.</title>
        <authorList>
            <person name="Reatini B."/>
            <person name="Cang F.A."/>
            <person name="Jiang Q."/>
            <person name="Mckibben M.T.W."/>
            <person name="Barker M.S."/>
            <person name="Rieseberg L.H."/>
            <person name="Dlugosch K.M."/>
        </authorList>
    </citation>
    <scope>NUCLEOTIDE SEQUENCE</scope>
    <source>
        <strain evidence="2">CAN-66</strain>
        <tissue evidence="2">Leaf</tissue>
    </source>
</reference>
<accession>A0AA38TJS6</accession>
<dbReference type="EMBL" id="JARYMX010000002">
    <property type="protein sequence ID" value="KAJ9561324.1"/>
    <property type="molecule type" value="Genomic_DNA"/>
</dbReference>
<feature type="domain" description="Reverse transcriptase" evidence="1">
    <location>
        <begin position="161"/>
        <end position="245"/>
    </location>
</feature>
<dbReference type="InterPro" id="IPR000477">
    <property type="entry name" value="RT_dom"/>
</dbReference>
<comment type="caution">
    <text evidence="2">The sequence shown here is derived from an EMBL/GenBank/DDBJ whole genome shotgun (WGS) entry which is preliminary data.</text>
</comment>
<dbReference type="InterPro" id="IPR043502">
    <property type="entry name" value="DNA/RNA_pol_sf"/>
</dbReference>
<dbReference type="Gene3D" id="3.30.70.270">
    <property type="match status" value="1"/>
</dbReference>
<name>A0AA38TJS6_9ASTR</name>
<dbReference type="Gene3D" id="3.10.10.10">
    <property type="entry name" value="HIV Type 1 Reverse Transcriptase, subunit A, domain 1"/>
    <property type="match status" value="1"/>
</dbReference>
<evidence type="ECO:0000259" key="1">
    <source>
        <dbReference type="Pfam" id="PF00078"/>
    </source>
</evidence>
<proteinExistence type="predicted"/>
<dbReference type="PANTHER" id="PTHR24559:SF431">
    <property type="entry name" value="RNA-DIRECTED DNA POLYMERASE HOMOLOG"/>
    <property type="match status" value="1"/>
</dbReference>
<organism evidence="2 3">
    <name type="scientific">Centaurea solstitialis</name>
    <name type="common">yellow star-thistle</name>
    <dbReference type="NCBI Taxonomy" id="347529"/>
    <lineage>
        <taxon>Eukaryota</taxon>
        <taxon>Viridiplantae</taxon>
        <taxon>Streptophyta</taxon>
        <taxon>Embryophyta</taxon>
        <taxon>Tracheophyta</taxon>
        <taxon>Spermatophyta</taxon>
        <taxon>Magnoliopsida</taxon>
        <taxon>eudicotyledons</taxon>
        <taxon>Gunneridae</taxon>
        <taxon>Pentapetalae</taxon>
        <taxon>asterids</taxon>
        <taxon>campanulids</taxon>
        <taxon>Asterales</taxon>
        <taxon>Asteraceae</taxon>
        <taxon>Carduoideae</taxon>
        <taxon>Cardueae</taxon>
        <taxon>Centaureinae</taxon>
        <taxon>Centaurea</taxon>
    </lineage>
</organism>
<dbReference type="InterPro" id="IPR053134">
    <property type="entry name" value="RNA-dir_DNA_polymerase"/>
</dbReference>
<gene>
    <name evidence="2" type="ORF">OSB04_006484</name>
</gene>
<evidence type="ECO:0000313" key="3">
    <source>
        <dbReference type="Proteomes" id="UP001172457"/>
    </source>
</evidence>
<dbReference type="SUPFAM" id="SSF56672">
    <property type="entry name" value="DNA/RNA polymerases"/>
    <property type="match status" value="1"/>
</dbReference>
<sequence>MGIDRSNIVRRTTTLIGFNGDMTITLGEITLPVFAKGINKQTKFNVIDCQSAYNAILGRPWIHDMKASQDAVQSYNDLQLEEIILDPKHPDRKVFVGATLPPDIKNSILNVDPSFKPIKQKHRKFAPERNKVINDEVDNLLKTGKIREVKYPDWLANVVVVQKKNGKWRVCIDFTDLNKDCPKDPFPLPHIDAMVDASAGHELLTFMDAYSGYNQILMHMDDQKKTAFMTDKGIYCYKVMPFGLTILCCIPKQSTLR</sequence>